<comment type="similarity">
    <text evidence="1">Belongs to the glycosyl hydrolase 18 family.</text>
</comment>
<keyword evidence="14" id="KW-1185">Reference proteome</keyword>
<dbReference type="InterPro" id="IPR017853">
    <property type="entry name" value="GH"/>
</dbReference>
<dbReference type="Pfam" id="PF23952">
    <property type="entry name" value="LRR_EndoS"/>
    <property type="match status" value="1"/>
</dbReference>
<reference evidence="13 14" key="1">
    <citation type="journal article" date="2024" name="Front. Microbiol.">
        <title>Pangenomic and biochemical analyses of Helcococcus ovis reveal widespread tetracycline resistance and a novel bacterial species, Helcococcus bovis.</title>
        <authorList>
            <person name="Cunha F."/>
            <person name="Zhai Y."/>
            <person name="Casaro S."/>
            <person name="Jones K.L."/>
            <person name="Hernandez M."/>
            <person name="Bisinotto R.S."/>
            <person name="Kariyawasam S."/>
            <person name="Brown M.B."/>
            <person name="Phillips A."/>
            <person name="Jeong K.C."/>
            <person name="Galvao K.N."/>
        </authorList>
    </citation>
    <scope>NUCLEOTIDE SEQUENCE [LARGE SCALE GENOMIC DNA]</scope>
    <source>
        <strain evidence="13 14">KG197</strain>
    </source>
</reference>
<evidence type="ECO:0000256" key="10">
    <source>
        <dbReference type="SAM" id="MobiDB-lite"/>
    </source>
</evidence>
<organism evidence="13 14">
    <name type="scientific">Helcococcus bovis</name>
    <dbReference type="NCBI Taxonomy" id="3153252"/>
    <lineage>
        <taxon>Bacteria</taxon>
        <taxon>Bacillati</taxon>
        <taxon>Bacillota</taxon>
        <taxon>Tissierellia</taxon>
        <taxon>Tissierellales</taxon>
        <taxon>Peptoniphilaceae</taxon>
        <taxon>Helcococcus</taxon>
    </lineage>
</organism>
<dbReference type="Pfam" id="PF23916">
    <property type="entry name" value="TIM-barrel_EndoS"/>
    <property type="match status" value="1"/>
</dbReference>
<keyword evidence="11" id="KW-0472">Membrane</keyword>
<dbReference type="EC" id="3.2.1.96" evidence="2"/>
<keyword evidence="11" id="KW-0812">Transmembrane</keyword>
<evidence type="ECO:0000256" key="5">
    <source>
        <dbReference type="ARBA" id="ARBA00022729"/>
    </source>
</evidence>
<dbReference type="RefSeq" id="WP_408127038.1">
    <property type="nucleotide sequence ID" value="NZ_JBFNFH010000028.1"/>
</dbReference>
<keyword evidence="6" id="KW-0378">Hydrolase</keyword>
<dbReference type="SUPFAM" id="SSF51445">
    <property type="entry name" value="(Trans)glycosidases"/>
    <property type="match status" value="1"/>
</dbReference>
<evidence type="ECO:0000256" key="8">
    <source>
        <dbReference type="ARBA" id="ARBA00023295"/>
    </source>
</evidence>
<gene>
    <name evidence="13" type="ORF">ABGF40_08400</name>
</gene>
<feature type="transmembrane region" description="Helical" evidence="11">
    <location>
        <begin position="1295"/>
        <end position="1315"/>
    </location>
</feature>
<feature type="region of interest" description="Disordered" evidence="10">
    <location>
        <begin position="975"/>
        <end position="1008"/>
    </location>
</feature>
<dbReference type="SUPFAM" id="SSF52058">
    <property type="entry name" value="L domain-like"/>
    <property type="match status" value="1"/>
</dbReference>
<evidence type="ECO:0000256" key="9">
    <source>
        <dbReference type="ARBA" id="ARBA00034414"/>
    </source>
</evidence>
<evidence type="ECO:0000256" key="2">
    <source>
        <dbReference type="ARBA" id="ARBA00012566"/>
    </source>
</evidence>
<sequence length="1322" mass="150323">MKQISKRIISFMLAFVMVLGLLPISKTSVAKAEGEENKTAQTQPSNELHPLLKDKLPLFAGYYRTWHDVTSEGKDKSGNKVSNEGKIIMSQIPKEVGLVFVFDDWQHEKSDFYRALKEDYVPAMHKKGQLVVRTIGTEYLFGKNGPSTENQDEYFNNGEDGYKKLAEKIVKEYVLDYGLDGLDLDVEKHNYSYVADKTYGSAKGMNLTQEEVLNRIHGVYKYIIKELKAHDKLVIYDTTIGPEWPVFKENAKDIDLVLVQRYGFVGEVGGWDFAAKKRDNTLEELFENFGKYITPNKLMIGASFYEEKAGSDNRWYDVPQINGMVENDKYKDVQGNLLTSRIGRYIDKQFLGGVKAGVFAYAIERDGVLHPTKDSVITSQGQKITLPTASDVKLPSEFNWSKELYNAQKNHPYYQKFTVADFGYDEALFNEIVEKVGPFKGDLQLFNKDLELTSSKIEKLTGLKQLEKVNKITLNGLTSLKEVNKSDLPEHIKGDDKLEIKGLTNLEKLDLSEFDLEILPFSADESKTWSKLKYFDVSNNNIDFTPGTKNRDVLNALNYASLNEENFKINLQRPKSYAQESFGETIVKKNLKEKYDLREKLTGWITKSGYLVLDESGFEEFKSYKFKHPKSKNNIQFVDEKFNFENFKSSVNYNEYSVEVYDHAQTKVEKIEENHISSDKDETFTINYINQEGRKIYTFNVVYGNGLETLTLIKPDNNKIYSDNYRNHEVNVRAFDDKVSTDNDFIANKPSEKYPVYLAFELEDGVSLSSWTLIQQSTHNILGKDSNVIAELQYLADDSFNLNDKDTLEQKYDKIYKIPKEKWITVSTVDDPNKDKFIGNFKSQTHKYWRVNITDVVGKESYIYARISEIKLFGTKLDKSSLQKAIDDANTYINDVKVKEQYSQESIKKLTEARDKAEELLNGSGLTKEKLDEKLEDLNAAILEVVSSNLEVKVVEEKDLEDLYTKALEEFNKKEAEEKKIKEEAEAEEKKIKAEKEAEEKRFKEEREALDKKVKELEAEKQARDQKVKELEAEKEANAKAISDLKSEVEKLKAEAKKVKEELAAKEKEAAEKSKELEAQIQKLAKEKQDAEKAKQDAEETLNGKVKELEDKLKANSNAEKVGTPLVPSTPVKPNTEEVKPEYKLVVQDINKKLEEVSKDLYDILSGEYKGGFESEIKEIGFVNKAGEKVTKFDTPMDVSLELKSLKLTDKDTLRVFHIGENGVDEVKDVKVDGQKVMFKSATFSPFVFVKGEKIAEAGNTGSATGTPTQGSQQNTDTQVQSTGTTNPETGDNGIMTYAIMAVVAVVALGGMVVVKKRAKNN</sequence>
<evidence type="ECO:0000256" key="11">
    <source>
        <dbReference type="SAM" id="Phobius"/>
    </source>
</evidence>
<keyword evidence="7" id="KW-0572">Peptidoglycan-anchor</keyword>
<keyword evidence="3" id="KW-0134">Cell wall</keyword>
<feature type="region of interest" description="Disordered" evidence="10">
    <location>
        <begin position="1259"/>
        <end position="1291"/>
    </location>
</feature>
<keyword evidence="8" id="KW-0326">Glycosidase</keyword>
<dbReference type="PROSITE" id="PS50847">
    <property type="entry name" value="GRAM_POS_ANCHORING"/>
    <property type="match status" value="1"/>
</dbReference>
<dbReference type="EMBL" id="JBFNFH010000028">
    <property type="protein sequence ID" value="MFM1525676.1"/>
    <property type="molecule type" value="Genomic_DNA"/>
</dbReference>
<dbReference type="Proteomes" id="UP001629536">
    <property type="component" value="Unassembled WGS sequence"/>
</dbReference>
<feature type="domain" description="Gram-positive cocci surface proteins LPxTG" evidence="12">
    <location>
        <begin position="1287"/>
        <end position="1322"/>
    </location>
</feature>
<keyword evidence="4" id="KW-0964">Secreted</keyword>
<dbReference type="PROSITE" id="PS01095">
    <property type="entry name" value="GH18_1"/>
    <property type="match status" value="1"/>
</dbReference>
<dbReference type="InterPro" id="IPR001579">
    <property type="entry name" value="Glyco_hydro_18_chit_AS"/>
</dbReference>
<dbReference type="InterPro" id="IPR049410">
    <property type="entry name" value="EndoS-like_Ig-like"/>
</dbReference>
<evidence type="ECO:0000256" key="6">
    <source>
        <dbReference type="ARBA" id="ARBA00022801"/>
    </source>
</evidence>
<dbReference type="Gene3D" id="3.20.20.80">
    <property type="entry name" value="Glycosidases"/>
    <property type="match status" value="1"/>
</dbReference>
<proteinExistence type="inferred from homology"/>
<evidence type="ECO:0000256" key="1">
    <source>
        <dbReference type="ARBA" id="ARBA00009336"/>
    </source>
</evidence>
<accession>A0ABW9F8A5</accession>
<evidence type="ECO:0000313" key="14">
    <source>
        <dbReference type="Proteomes" id="UP001629536"/>
    </source>
</evidence>
<evidence type="ECO:0000256" key="3">
    <source>
        <dbReference type="ARBA" id="ARBA00022512"/>
    </source>
</evidence>
<dbReference type="Gene3D" id="3.80.10.10">
    <property type="entry name" value="Ribonuclease Inhibitor"/>
    <property type="match status" value="1"/>
</dbReference>
<dbReference type="Pfam" id="PF20746">
    <property type="entry name" value="EndoS_Ig-like"/>
    <property type="match status" value="1"/>
</dbReference>
<name>A0ABW9F8A5_9FIRM</name>
<evidence type="ECO:0000259" key="12">
    <source>
        <dbReference type="PROSITE" id="PS50847"/>
    </source>
</evidence>
<dbReference type="InterPro" id="IPR057016">
    <property type="entry name" value="EndoS_F2-like_TIM-barrel"/>
</dbReference>
<comment type="catalytic activity">
    <reaction evidence="9">
        <text>an N(4)-(oligosaccharide-(1-&gt;3)-[oligosaccharide-(1-&gt;6)]-beta-D-Man-(1-&gt;4)-beta-D-GlcNAc-(1-&gt;4)-alpha-D-GlcNAc)-L-asparaginyl-[protein] + H2O = an oligosaccharide-(1-&gt;3)-[oligosaccharide-(1-&gt;6)]-beta-D-Man-(1-&gt;4)-D-GlcNAc + N(4)-(N-acetyl-beta-D-glucosaminyl)-L-asparaginyl-[protein]</text>
        <dbReference type="Rhea" id="RHEA:73067"/>
        <dbReference type="Rhea" id="RHEA-COMP:12603"/>
        <dbReference type="Rhea" id="RHEA-COMP:18176"/>
        <dbReference type="ChEBI" id="CHEBI:15377"/>
        <dbReference type="ChEBI" id="CHEBI:132248"/>
        <dbReference type="ChEBI" id="CHEBI:192714"/>
        <dbReference type="ChEBI" id="CHEBI:192715"/>
        <dbReference type="EC" id="3.2.1.96"/>
    </reaction>
</comment>
<keyword evidence="11" id="KW-1133">Transmembrane helix</keyword>
<dbReference type="InterPro" id="IPR032675">
    <property type="entry name" value="LRR_dom_sf"/>
</dbReference>
<evidence type="ECO:0000256" key="7">
    <source>
        <dbReference type="ARBA" id="ARBA00023088"/>
    </source>
</evidence>
<comment type="caution">
    <text evidence="13">The sequence shown here is derived from an EMBL/GenBank/DDBJ whole genome shotgun (WGS) entry which is preliminary data.</text>
</comment>
<feature type="compositionally biased region" description="Polar residues" evidence="10">
    <location>
        <begin position="1260"/>
        <end position="1290"/>
    </location>
</feature>
<evidence type="ECO:0000313" key="13">
    <source>
        <dbReference type="EMBL" id="MFM1525676.1"/>
    </source>
</evidence>
<protein>
    <recommendedName>
        <fullName evidence="2">mannosyl-glycoprotein endo-beta-N-acetylglucosaminidase</fullName>
        <ecNumber evidence="2">3.2.1.96</ecNumber>
    </recommendedName>
</protein>
<evidence type="ECO:0000256" key="4">
    <source>
        <dbReference type="ARBA" id="ARBA00022525"/>
    </source>
</evidence>
<dbReference type="Gene3D" id="1.20.1270.90">
    <property type="entry name" value="AF1782-like"/>
    <property type="match status" value="1"/>
</dbReference>
<dbReference type="InterPro" id="IPR019931">
    <property type="entry name" value="LPXTG_anchor"/>
</dbReference>
<keyword evidence="5" id="KW-0732">Signal</keyword>